<evidence type="ECO:0000313" key="10">
    <source>
        <dbReference type="Proteomes" id="UP000183376"/>
    </source>
</evidence>
<dbReference type="InterPro" id="IPR001128">
    <property type="entry name" value="Cyt_P450"/>
</dbReference>
<evidence type="ECO:0000256" key="1">
    <source>
        <dbReference type="ARBA" id="ARBA00010617"/>
    </source>
</evidence>
<dbReference type="PRINTS" id="PR00385">
    <property type="entry name" value="P450"/>
</dbReference>
<keyword evidence="3 7" id="KW-0479">Metal-binding</keyword>
<dbReference type="GO" id="GO:0005506">
    <property type="term" value="F:iron ion binding"/>
    <property type="evidence" value="ECO:0007669"/>
    <property type="project" value="InterPro"/>
</dbReference>
<dbReference type="GO" id="GO:0020037">
    <property type="term" value="F:heme binding"/>
    <property type="evidence" value="ECO:0007669"/>
    <property type="project" value="InterPro"/>
</dbReference>
<proteinExistence type="inferred from homology"/>
<dbReference type="InterPro" id="IPR002401">
    <property type="entry name" value="Cyt_P450_E_grp-I"/>
</dbReference>
<gene>
    <name evidence="9" type="ORF">SAMN04489726_2556</name>
</gene>
<dbReference type="InterPro" id="IPR017972">
    <property type="entry name" value="Cyt_P450_CS"/>
</dbReference>
<accession>A0A1G9UQK0</accession>
<comment type="cofactor">
    <cofactor evidence="7">
        <name>heme</name>
        <dbReference type="ChEBI" id="CHEBI:30413"/>
    </cofactor>
</comment>
<name>A0A1G9UQK0_ALLAB</name>
<dbReference type="EMBL" id="LT629701">
    <property type="protein sequence ID" value="SDM62231.1"/>
    <property type="molecule type" value="Genomic_DNA"/>
</dbReference>
<keyword evidence="5 7" id="KW-0408">Iron</keyword>
<dbReference type="PROSITE" id="PS00086">
    <property type="entry name" value="CYTOCHROME_P450"/>
    <property type="match status" value="1"/>
</dbReference>
<evidence type="ECO:0000313" key="9">
    <source>
        <dbReference type="EMBL" id="SDM62231.1"/>
    </source>
</evidence>
<evidence type="ECO:0000256" key="8">
    <source>
        <dbReference type="RuleBase" id="RU000461"/>
    </source>
</evidence>
<dbReference type="InterPro" id="IPR050196">
    <property type="entry name" value="Cytochrome_P450_Monoox"/>
</dbReference>
<dbReference type="STRING" id="211114.SAMN04489726_2556"/>
<reference evidence="9 10" key="1">
    <citation type="submission" date="2016-10" db="EMBL/GenBank/DDBJ databases">
        <authorList>
            <person name="de Groot N.N."/>
        </authorList>
    </citation>
    <scope>NUCLEOTIDE SEQUENCE [LARGE SCALE GENOMIC DNA]</scope>
    <source>
        <strain evidence="9 10">DSM 44149</strain>
    </source>
</reference>
<keyword evidence="2 7" id="KW-0349">Heme</keyword>
<dbReference type="CDD" id="cd11049">
    <property type="entry name" value="CYP170A1-like"/>
    <property type="match status" value="1"/>
</dbReference>
<feature type="binding site" description="axial binding residue" evidence="7">
    <location>
        <position position="391"/>
    </location>
    <ligand>
        <name>heme</name>
        <dbReference type="ChEBI" id="CHEBI:30413"/>
    </ligand>
    <ligandPart>
        <name>Fe</name>
        <dbReference type="ChEBI" id="CHEBI:18248"/>
    </ligandPart>
</feature>
<evidence type="ECO:0000256" key="5">
    <source>
        <dbReference type="ARBA" id="ARBA00023004"/>
    </source>
</evidence>
<comment type="similarity">
    <text evidence="1 8">Belongs to the cytochrome P450 family.</text>
</comment>
<dbReference type="RefSeq" id="WP_052407972.1">
    <property type="nucleotide sequence ID" value="NZ_JOEF01000028.1"/>
</dbReference>
<keyword evidence="4 8" id="KW-0560">Oxidoreductase</keyword>
<dbReference type="PANTHER" id="PTHR24291:SF50">
    <property type="entry name" value="BIFUNCTIONAL ALBAFLAVENONE MONOOXYGENASE_TERPENE SYNTHASE"/>
    <property type="match status" value="1"/>
</dbReference>
<keyword evidence="6 8" id="KW-0503">Monooxygenase</keyword>
<evidence type="ECO:0000256" key="4">
    <source>
        <dbReference type="ARBA" id="ARBA00023002"/>
    </source>
</evidence>
<dbReference type="AlphaFoldDB" id="A0A1G9UQK0"/>
<dbReference type="GO" id="GO:0016705">
    <property type="term" value="F:oxidoreductase activity, acting on paired donors, with incorporation or reduction of molecular oxygen"/>
    <property type="evidence" value="ECO:0007669"/>
    <property type="project" value="InterPro"/>
</dbReference>
<dbReference type="PANTHER" id="PTHR24291">
    <property type="entry name" value="CYTOCHROME P450 FAMILY 4"/>
    <property type="match status" value="1"/>
</dbReference>
<dbReference type="Gene3D" id="1.10.630.10">
    <property type="entry name" value="Cytochrome P450"/>
    <property type="match status" value="1"/>
</dbReference>
<dbReference type="InterPro" id="IPR036396">
    <property type="entry name" value="Cyt_P450_sf"/>
</dbReference>
<dbReference type="Proteomes" id="UP000183376">
    <property type="component" value="Chromosome I"/>
</dbReference>
<organism evidence="9 10">
    <name type="scientific">Allokutzneria albata</name>
    <name type="common">Kibdelosporangium albatum</name>
    <dbReference type="NCBI Taxonomy" id="211114"/>
    <lineage>
        <taxon>Bacteria</taxon>
        <taxon>Bacillati</taxon>
        <taxon>Actinomycetota</taxon>
        <taxon>Actinomycetes</taxon>
        <taxon>Pseudonocardiales</taxon>
        <taxon>Pseudonocardiaceae</taxon>
        <taxon>Allokutzneria</taxon>
    </lineage>
</organism>
<dbReference type="PRINTS" id="PR00463">
    <property type="entry name" value="EP450I"/>
</dbReference>
<protein>
    <submittedName>
        <fullName evidence="9">Pentalenene oxygenase</fullName>
    </submittedName>
</protein>
<dbReference type="eggNOG" id="COG2124">
    <property type="taxonomic scope" value="Bacteria"/>
</dbReference>
<evidence type="ECO:0000256" key="2">
    <source>
        <dbReference type="ARBA" id="ARBA00022617"/>
    </source>
</evidence>
<dbReference type="Pfam" id="PF00067">
    <property type="entry name" value="p450"/>
    <property type="match status" value="1"/>
</dbReference>
<sequence length="451" mass="49569">MKSSRGEHEGPGNAVPGALPLLGHIVPLLRDPQRFLTSLPKSGDLVQIRIGPFRASVVCDPELTREILVNDRTFDKGGPLYDRVREVVGNGLGTCPHEEHRRQRRLTQPAFHPSRMEGYARVMAEQIADVLGSWQDGQTVDAFAEMLKLAARIAGATMLSSALGAEELAQVGDDLTTVTAGFGRRALMFPPLDTLPTPGNLRYVRARSRLRSTISAIVEDYRRKGTDHGDLLSILLNTGVTDVEIDDQVLTFFAAGADTSAIALAWMLHLLSQHPGTQERLHAELAAVVGDRDPEWTDLPGLELTGRVVRETLRLHPPSWIFTRTTTVDSRIGRHAVPAGTVIIYSPYLIHHLPDLYPDPRRFDPDRWLPDRAASRPRSAFVGFGAGARKCIGDAFAVAELTLSLATIATRWHVLPASRRKVRAARSALASPKNLRLLIQARPKQRKDASA</sequence>
<evidence type="ECO:0000256" key="7">
    <source>
        <dbReference type="PIRSR" id="PIRSR602401-1"/>
    </source>
</evidence>
<dbReference type="SUPFAM" id="SSF48264">
    <property type="entry name" value="Cytochrome P450"/>
    <property type="match status" value="1"/>
</dbReference>
<keyword evidence="10" id="KW-1185">Reference proteome</keyword>
<evidence type="ECO:0000256" key="3">
    <source>
        <dbReference type="ARBA" id="ARBA00022723"/>
    </source>
</evidence>
<dbReference type="OrthoDB" id="5290182at2"/>
<evidence type="ECO:0000256" key="6">
    <source>
        <dbReference type="ARBA" id="ARBA00023033"/>
    </source>
</evidence>
<dbReference type="GO" id="GO:0004497">
    <property type="term" value="F:monooxygenase activity"/>
    <property type="evidence" value="ECO:0007669"/>
    <property type="project" value="UniProtKB-KW"/>
</dbReference>